<sequence>MSQRTDPNAIAKTPPPSLPSPPVLDEKKTFPAHENSRLSSATTMEHRSPPPAYQPIFNHHHSLSSRSRSKHYVQPVASVYFYQPTPSPQTVIVHDTPSRSKDACCWGCVAGLILCFGAKECLCF</sequence>
<proteinExistence type="predicted"/>
<dbReference type="OrthoDB" id="2207060at2759"/>
<comment type="caution">
    <text evidence="2">The sequence shown here is derived from an EMBL/GenBank/DDBJ whole genome shotgun (WGS) entry which is preliminary data.</text>
</comment>
<evidence type="ECO:0000313" key="2">
    <source>
        <dbReference type="EMBL" id="ORZ21574.1"/>
    </source>
</evidence>
<evidence type="ECO:0000256" key="1">
    <source>
        <dbReference type="SAM" id="MobiDB-lite"/>
    </source>
</evidence>
<feature type="compositionally biased region" description="Basic and acidic residues" evidence="1">
    <location>
        <begin position="24"/>
        <end position="36"/>
    </location>
</feature>
<dbReference type="Proteomes" id="UP000193560">
    <property type="component" value="Unassembled WGS sequence"/>
</dbReference>
<reference evidence="2 3" key="1">
    <citation type="submission" date="2016-07" db="EMBL/GenBank/DDBJ databases">
        <title>Pervasive Adenine N6-methylation of Active Genes in Fungi.</title>
        <authorList>
            <consortium name="DOE Joint Genome Institute"/>
            <person name="Mondo S.J."/>
            <person name="Dannebaum R.O."/>
            <person name="Kuo R.C."/>
            <person name="Labutti K."/>
            <person name="Haridas S."/>
            <person name="Kuo A."/>
            <person name="Salamov A."/>
            <person name="Ahrendt S.R."/>
            <person name="Lipzen A."/>
            <person name="Sullivan W."/>
            <person name="Andreopoulos W.B."/>
            <person name="Clum A."/>
            <person name="Lindquist E."/>
            <person name="Daum C."/>
            <person name="Ramamoorthy G.K."/>
            <person name="Gryganskyi A."/>
            <person name="Culley D."/>
            <person name="Magnuson J.K."/>
            <person name="James T.Y."/>
            <person name="O'Malley M.A."/>
            <person name="Stajich J.E."/>
            <person name="Spatafora J.W."/>
            <person name="Visel A."/>
            <person name="Grigoriev I.V."/>
        </authorList>
    </citation>
    <scope>NUCLEOTIDE SEQUENCE [LARGE SCALE GENOMIC DNA]</scope>
    <source>
        <strain evidence="2 3">NRRL 1336</strain>
    </source>
</reference>
<name>A0A1X2ISV8_9FUNG</name>
<evidence type="ECO:0000313" key="3">
    <source>
        <dbReference type="Proteomes" id="UP000193560"/>
    </source>
</evidence>
<dbReference type="EMBL" id="MCGE01000005">
    <property type="protein sequence ID" value="ORZ21574.1"/>
    <property type="molecule type" value="Genomic_DNA"/>
</dbReference>
<feature type="compositionally biased region" description="Pro residues" evidence="1">
    <location>
        <begin position="13"/>
        <end position="22"/>
    </location>
</feature>
<dbReference type="AlphaFoldDB" id="A0A1X2ISV8"/>
<gene>
    <name evidence="2" type="ORF">BCR42DRAFT_407860</name>
</gene>
<keyword evidence="3" id="KW-1185">Reference proteome</keyword>
<protein>
    <recommendedName>
        <fullName evidence="4">Cysteine-rich transmembrane CYSTM domain-containing protein</fullName>
    </recommendedName>
</protein>
<organism evidence="2 3">
    <name type="scientific">Absidia repens</name>
    <dbReference type="NCBI Taxonomy" id="90262"/>
    <lineage>
        <taxon>Eukaryota</taxon>
        <taxon>Fungi</taxon>
        <taxon>Fungi incertae sedis</taxon>
        <taxon>Mucoromycota</taxon>
        <taxon>Mucoromycotina</taxon>
        <taxon>Mucoromycetes</taxon>
        <taxon>Mucorales</taxon>
        <taxon>Cunninghamellaceae</taxon>
        <taxon>Absidia</taxon>
    </lineage>
</organism>
<feature type="region of interest" description="Disordered" evidence="1">
    <location>
        <begin position="1"/>
        <end position="62"/>
    </location>
</feature>
<evidence type="ECO:0008006" key="4">
    <source>
        <dbReference type="Google" id="ProtNLM"/>
    </source>
</evidence>
<accession>A0A1X2ISV8</accession>